<evidence type="ECO:0000313" key="7">
    <source>
        <dbReference type="EnsemblMetazoa" id="AALFPA23_019991.P29435"/>
    </source>
</evidence>
<dbReference type="Pfam" id="PF23309">
    <property type="entry name" value="DUF7083"/>
    <property type="match status" value="1"/>
</dbReference>
<dbReference type="PANTHER" id="PTHR37984:SF5">
    <property type="entry name" value="PROTEIN NYNRIN-LIKE"/>
    <property type="match status" value="1"/>
</dbReference>
<feature type="region of interest" description="Disordered" evidence="5">
    <location>
        <begin position="259"/>
        <end position="278"/>
    </location>
</feature>
<keyword evidence="1" id="KW-0808">Transferase</keyword>
<dbReference type="EnsemblMetazoa" id="AALFPA23_019991.R29435">
    <property type="protein sequence ID" value="AALFPA23_019991.P29435"/>
    <property type="gene ID" value="AALFPA23_019991"/>
</dbReference>
<accession>A0ABM1ZMT0</accession>
<evidence type="ECO:0000256" key="2">
    <source>
        <dbReference type="ARBA" id="ARBA00022695"/>
    </source>
</evidence>
<keyword evidence="3" id="KW-0540">Nuclease</keyword>
<keyword evidence="4" id="KW-0255">Endonuclease</keyword>
<keyword evidence="2" id="KW-0548">Nucleotidyltransferase</keyword>
<dbReference type="InterPro" id="IPR055510">
    <property type="entry name" value="DUF7083"/>
</dbReference>
<name>A0ABM1ZMT0_AEDAL</name>
<sequence>MSQSQAPQAPSSMSGGGEQPFKETILQILNNQQALMTQLSQQVSAIQGNVQNANHNELILDSLATNITEFAYDHEKGCSFDAWFSRYADLFEKDAAQLADDAKVRLLLRKLNPSAHERYTSFILPKLSKEFTFEETVTKLKIIFGTPVSTFHRRYQCLQTMKDEDEDFISYSCKVNMACVDFKLQELKEDQFKCLIFVCGLKSSKDSDIRMRLLSRMNETSDMTLEKIVEECKSLINLKRNTVLIGRKPPLSTVVASNAVRTQPNRKKKPNRAKDPAPKTPCWSCGGMHFSSQCNFKDHKCRDCASAKAGKGNRRYVETTINGVPVNLQLDSGSDITIISRQNWVKIGAPKTSPPDCEVETASGDKLGIDAMFRANISISGDQREVQMHLSLKMDARPVFKPKRPVSYNMEAVVEDELKRLQDNGIITPITYANWAAPNRGGT</sequence>
<feature type="domain" description="DUF7083" evidence="6">
    <location>
        <begin position="61"/>
        <end position="145"/>
    </location>
</feature>
<evidence type="ECO:0000256" key="4">
    <source>
        <dbReference type="ARBA" id="ARBA00022759"/>
    </source>
</evidence>
<evidence type="ECO:0000256" key="1">
    <source>
        <dbReference type="ARBA" id="ARBA00022679"/>
    </source>
</evidence>
<reference evidence="7" key="2">
    <citation type="submission" date="2025-05" db="UniProtKB">
        <authorList>
            <consortium name="EnsemblMetazoa"/>
        </authorList>
    </citation>
    <scope>IDENTIFICATION</scope>
    <source>
        <strain evidence="7">Foshan</strain>
    </source>
</reference>
<dbReference type="Proteomes" id="UP000069940">
    <property type="component" value="Unassembled WGS sequence"/>
</dbReference>
<reference evidence="8" key="1">
    <citation type="journal article" date="2015" name="Proc. Natl. Acad. Sci. U.S.A.">
        <title>Genome sequence of the Asian Tiger mosquito, Aedes albopictus, reveals insights into its biology, genetics, and evolution.</title>
        <authorList>
            <person name="Chen X.G."/>
            <person name="Jiang X."/>
            <person name="Gu J."/>
            <person name="Xu M."/>
            <person name="Wu Y."/>
            <person name="Deng Y."/>
            <person name="Zhang C."/>
            <person name="Bonizzoni M."/>
            <person name="Dermauw W."/>
            <person name="Vontas J."/>
            <person name="Armbruster P."/>
            <person name="Huang X."/>
            <person name="Yang Y."/>
            <person name="Zhang H."/>
            <person name="He W."/>
            <person name="Peng H."/>
            <person name="Liu Y."/>
            <person name="Wu K."/>
            <person name="Chen J."/>
            <person name="Lirakis M."/>
            <person name="Topalis P."/>
            <person name="Van Leeuwen T."/>
            <person name="Hall A.B."/>
            <person name="Jiang X."/>
            <person name="Thorpe C."/>
            <person name="Mueller R.L."/>
            <person name="Sun C."/>
            <person name="Waterhouse R.M."/>
            <person name="Yan G."/>
            <person name="Tu Z.J."/>
            <person name="Fang X."/>
            <person name="James A.A."/>
        </authorList>
    </citation>
    <scope>NUCLEOTIDE SEQUENCE [LARGE SCALE GENOMIC DNA]</scope>
    <source>
        <strain evidence="8">Foshan</strain>
    </source>
</reference>
<protein>
    <recommendedName>
        <fullName evidence="6">DUF7083 domain-containing protein</fullName>
    </recommendedName>
</protein>
<dbReference type="RefSeq" id="XP_062715688.1">
    <property type="nucleotide sequence ID" value="XM_062859704.1"/>
</dbReference>
<dbReference type="PANTHER" id="PTHR37984">
    <property type="entry name" value="PROTEIN CBG26694"/>
    <property type="match status" value="1"/>
</dbReference>
<evidence type="ECO:0000256" key="3">
    <source>
        <dbReference type="ARBA" id="ARBA00022722"/>
    </source>
</evidence>
<dbReference type="Pfam" id="PF13650">
    <property type="entry name" value="Asp_protease_2"/>
    <property type="match status" value="1"/>
</dbReference>
<dbReference type="GeneID" id="134291666"/>
<dbReference type="Gene3D" id="2.40.70.10">
    <property type="entry name" value="Acid Proteases"/>
    <property type="match status" value="1"/>
</dbReference>
<keyword evidence="8" id="KW-1185">Reference proteome</keyword>
<keyword evidence="4" id="KW-0378">Hydrolase</keyword>
<organism evidence="7 8">
    <name type="scientific">Aedes albopictus</name>
    <name type="common">Asian tiger mosquito</name>
    <name type="synonym">Stegomyia albopicta</name>
    <dbReference type="NCBI Taxonomy" id="7160"/>
    <lineage>
        <taxon>Eukaryota</taxon>
        <taxon>Metazoa</taxon>
        <taxon>Ecdysozoa</taxon>
        <taxon>Arthropoda</taxon>
        <taxon>Hexapoda</taxon>
        <taxon>Insecta</taxon>
        <taxon>Pterygota</taxon>
        <taxon>Neoptera</taxon>
        <taxon>Endopterygota</taxon>
        <taxon>Diptera</taxon>
        <taxon>Nematocera</taxon>
        <taxon>Culicoidea</taxon>
        <taxon>Culicidae</taxon>
        <taxon>Culicinae</taxon>
        <taxon>Aedini</taxon>
        <taxon>Aedes</taxon>
        <taxon>Stegomyia</taxon>
    </lineage>
</organism>
<evidence type="ECO:0000256" key="5">
    <source>
        <dbReference type="SAM" id="MobiDB-lite"/>
    </source>
</evidence>
<dbReference type="SUPFAM" id="SSF50630">
    <property type="entry name" value="Acid proteases"/>
    <property type="match status" value="1"/>
</dbReference>
<evidence type="ECO:0000313" key="8">
    <source>
        <dbReference type="Proteomes" id="UP000069940"/>
    </source>
</evidence>
<evidence type="ECO:0000259" key="6">
    <source>
        <dbReference type="Pfam" id="PF23309"/>
    </source>
</evidence>
<proteinExistence type="predicted"/>
<dbReference type="InterPro" id="IPR021109">
    <property type="entry name" value="Peptidase_aspartic_dom_sf"/>
</dbReference>
<dbReference type="InterPro" id="IPR050951">
    <property type="entry name" value="Retrovirus_Pol_polyprotein"/>
</dbReference>